<sequence>MDRHLDDGFRLPLDVILPRTHYFYVKEALNKPSPSGRGLGEGLLDQSVGQVVSLIWRINQSFLKASHGLASFAVWIRYREAAKRLEGDTPIAPGAQNPFFLINTRAWPTL</sequence>
<proteinExistence type="predicted"/>
<dbReference type="AlphaFoldDB" id="A0A250KV11"/>
<dbReference type="KEGG" id="mmai:sS8_3416"/>
<evidence type="ECO:0000313" key="2">
    <source>
        <dbReference type="Proteomes" id="UP000266313"/>
    </source>
</evidence>
<evidence type="ECO:0000313" key="1">
    <source>
        <dbReference type="EMBL" id="BBA35354.1"/>
    </source>
</evidence>
<dbReference type="EMBL" id="AP017928">
    <property type="protein sequence ID" value="BBA35354.1"/>
    <property type="molecule type" value="Genomic_DNA"/>
</dbReference>
<keyword evidence="2" id="KW-1185">Reference proteome</keyword>
<protein>
    <submittedName>
        <fullName evidence="1">Uncharacterized protein</fullName>
    </submittedName>
</protein>
<organism evidence="1 2">
    <name type="scientific">Methylocaldum marinum</name>
    <dbReference type="NCBI Taxonomy" id="1432792"/>
    <lineage>
        <taxon>Bacteria</taxon>
        <taxon>Pseudomonadati</taxon>
        <taxon>Pseudomonadota</taxon>
        <taxon>Gammaproteobacteria</taxon>
        <taxon>Methylococcales</taxon>
        <taxon>Methylococcaceae</taxon>
        <taxon>Methylocaldum</taxon>
    </lineage>
</organism>
<name>A0A250KV11_9GAMM</name>
<gene>
    <name evidence="1" type="ORF">sS8_3416</name>
</gene>
<dbReference type="Proteomes" id="UP000266313">
    <property type="component" value="Chromosome"/>
</dbReference>
<accession>A0A250KV11</accession>
<reference evidence="1 2" key="1">
    <citation type="submission" date="2016-12" db="EMBL/GenBank/DDBJ databases">
        <title>Genome sequencing of Methylocaldum marinum.</title>
        <authorList>
            <person name="Takeuchi M."/>
            <person name="Kamagata Y."/>
            <person name="Hiraoka S."/>
            <person name="Oshima K."/>
            <person name="Hattori M."/>
            <person name="Iwasaki W."/>
        </authorList>
    </citation>
    <scope>NUCLEOTIDE SEQUENCE [LARGE SCALE GENOMIC DNA]</scope>
    <source>
        <strain evidence="1 2">S8</strain>
    </source>
</reference>